<dbReference type="Proteomes" id="UP000054015">
    <property type="component" value="Unassembled WGS sequence"/>
</dbReference>
<accession>A0A117KM11</accession>
<evidence type="ECO:0000313" key="5">
    <source>
        <dbReference type="Proteomes" id="UP000054307"/>
    </source>
</evidence>
<dbReference type="EMBL" id="LGEX01000034">
    <property type="protein sequence ID" value="KUK06467.1"/>
    <property type="molecule type" value="Genomic_DNA"/>
</dbReference>
<evidence type="ECO:0000313" key="4">
    <source>
        <dbReference type="Proteomes" id="UP000054015"/>
    </source>
</evidence>
<organism evidence="2 5">
    <name type="scientific">Archaeoglobus fulgidus</name>
    <dbReference type="NCBI Taxonomy" id="2234"/>
    <lineage>
        <taxon>Archaea</taxon>
        <taxon>Methanobacteriati</taxon>
        <taxon>Methanobacteriota</taxon>
        <taxon>Archaeoglobi</taxon>
        <taxon>Archaeoglobales</taxon>
        <taxon>Archaeoglobaceae</taxon>
        <taxon>Archaeoglobus</taxon>
    </lineage>
</organism>
<dbReference type="EMBL" id="LGEQ01000025">
    <property type="protein sequence ID" value="KUJ93401.1"/>
    <property type="molecule type" value="Genomic_DNA"/>
</dbReference>
<keyword evidence="1" id="KW-0175">Coiled coil</keyword>
<dbReference type="RefSeq" id="WP_086975416.1">
    <property type="nucleotide sequence ID" value="NZ_FJNF01000050.1"/>
</dbReference>
<dbReference type="PATRIC" id="fig|2234.6.peg.2336"/>
<evidence type="ECO:0008006" key="6">
    <source>
        <dbReference type="Google" id="ProtNLM"/>
    </source>
</evidence>
<feature type="coiled-coil region" evidence="1">
    <location>
        <begin position="160"/>
        <end position="187"/>
    </location>
</feature>
<comment type="caution">
    <text evidence="2">The sequence shown here is derived from an EMBL/GenBank/DDBJ whole genome shotgun (WGS) entry which is preliminary data.</text>
</comment>
<reference evidence="2" key="1">
    <citation type="journal article" date="2015" name="MBio">
        <title>Genome-resolved metagenomic analysis reveals roles for candidate phyla and other microbial community members in biogeochemical transformations in oil reservoirs.</title>
        <authorList>
            <person name="Hu P."/>
            <person name="Tom L."/>
            <person name="Singh A."/>
            <person name="Thomas B.C."/>
            <person name="Baker B.J."/>
            <person name="Piceno Y.M."/>
            <person name="Andersen G.L."/>
            <person name="Banfield J.F."/>
        </authorList>
    </citation>
    <scope>NUCLEOTIDE SEQUENCE [LARGE SCALE GENOMIC DNA]</scope>
    <source>
        <strain evidence="3">49_2300</strain>
        <strain evidence="2">49_95</strain>
    </source>
</reference>
<proteinExistence type="predicted"/>
<sequence>MRAVVVLRDEIEPSFDAEEIHLLVLENGTGGRAISEKGEMRAMARDKIRAIRRAEKLFERFEEFYNVSGLSIAFDRFEDELIHTVESLGAEVVYFFTSMPLPERLLSENVTLVFPRGGLSFNKALYVHSSSTPDTAWLERAKELFILAIVQPTMPPEASSRKFREEFERMERETEELSSQLKAERAVIRGNIVEDTLRYSEKHGADTIFLNRGLGKENIEKIVERAKASVVVV</sequence>
<gene>
    <name evidence="2" type="ORF">XD40_1381</name>
    <name evidence="3" type="ORF">XD48_1286</name>
</gene>
<evidence type="ECO:0000256" key="1">
    <source>
        <dbReference type="SAM" id="Coils"/>
    </source>
</evidence>
<dbReference type="Proteomes" id="UP000054307">
    <property type="component" value="Unassembled WGS sequence"/>
</dbReference>
<evidence type="ECO:0000313" key="3">
    <source>
        <dbReference type="EMBL" id="KUK06467.1"/>
    </source>
</evidence>
<dbReference type="AlphaFoldDB" id="A0A117KM11"/>
<protein>
    <recommendedName>
        <fullName evidence="6">UspA domain-containing protein</fullName>
    </recommendedName>
</protein>
<evidence type="ECO:0000313" key="2">
    <source>
        <dbReference type="EMBL" id="KUJ93401.1"/>
    </source>
</evidence>
<name>A0A117KM11_ARCFL</name>
<reference evidence="4 5" key="2">
    <citation type="journal article" date="2015" name="MBio">
        <title>Genome-Resolved Metagenomic Analysis Reveals Roles for Candidate Phyla and Other Microbial Community Members in Biogeochemical Transformations in Oil Reservoirs.</title>
        <authorList>
            <person name="Hu P."/>
            <person name="Tom L."/>
            <person name="Singh A."/>
            <person name="Thomas B.C."/>
            <person name="Baker B.J."/>
            <person name="Piceno Y.M."/>
            <person name="Andersen G.L."/>
            <person name="Banfield J.F."/>
        </authorList>
    </citation>
    <scope>NUCLEOTIDE SEQUENCE [LARGE SCALE GENOMIC DNA]</scope>
</reference>